<evidence type="ECO:0000313" key="8">
    <source>
        <dbReference type="Proteomes" id="UP000078486"/>
    </source>
</evidence>
<dbReference type="InterPro" id="IPR051310">
    <property type="entry name" value="MCP_chemotaxis"/>
</dbReference>
<keyword evidence="8" id="KW-1185">Reference proteome</keyword>
<comment type="similarity">
    <text evidence="2">Belongs to the methyl-accepting chemotaxis (MCP) protein family.</text>
</comment>
<dbReference type="GO" id="GO:0006935">
    <property type="term" value="P:chemotaxis"/>
    <property type="evidence" value="ECO:0007669"/>
    <property type="project" value="UniProtKB-KW"/>
</dbReference>
<keyword evidence="1" id="KW-0145">Chemotaxis</keyword>
<reference evidence="7 8" key="1">
    <citation type="submission" date="2016-01" db="EMBL/GenBank/DDBJ databases">
        <title>High potential of lignocellulose degradation of a new Verrucomicrobia species.</title>
        <authorList>
            <person name="Wang Y."/>
            <person name="Shi Y."/>
            <person name="Qiu Z."/>
            <person name="Liu S."/>
            <person name="Yang H."/>
        </authorList>
    </citation>
    <scope>NUCLEOTIDE SEQUENCE [LARGE SCALE GENOMIC DNA]</scope>
    <source>
        <strain evidence="7 8">TSB47</strain>
    </source>
</reference>
<evidence type="ECO:0000256" key="3">
    <source>
        <dbReference type="PROSITE-ProRule" id="PRU00284"/>
    </source>
</evidence>
<protein>
    <recommendedName>
        <fullName evidence="6">Methyl-accepting transducer domain-containing protein</fullName>
    </recommendedName>
</protein>
<dbReference type="GO" id="GO:0016020">
    <property type="term" value="C:membrane"/>
    <property type="evidence" value="ECO:0007669"/>
    <property type="project" value="InterPro"/>
</dbReference>
<dbReference type="CDD" id="cd11386">
    <property type="entry name" value="MCP_signal"/>
    <property type="match status" value="1"/>
</dbReference>
<evidence type="ECO:0000259" key="6">
    <source>
        <dbReference type="PROSITE" id="PS50111"/>
    </source>
</evidence>
<dbReference type="InterPro" id="IPR004089">
    <property type="entry name" value="MCPsignal_dom"/>
</dbReference>
<proteinExistence type="inferred from homology"/>
<keyword evidence="3" id="KW-0807">Transducer</keyword>
<dbReference type="Gene3D" id="1.10.287.950">
    <property type="entry name" value="Methyl-accepting chemotaxis protein"/>
    <property type="match status" value="1"/>
</dbReference>
<keyword evidence="4" id="KW-0175">Coiled coil</keyword>
<dbReference type="PRINTS" id="PR00260">
    <property type="entry name" value="CHEMTRNSDUCR"/>
</dbReference>
<dbReference type="PANTHER" id="PTHR43531">
    <property type="entry name" value="PROTEIN ICFG"/>
    <property type="match status" value="1"/>
</dbReference>
<dbReference type="Pfam" id="PF11845">
    <property type="entry name" value="Tll0287-like"/>
    <property type="match status" value="1"/>
</dbReference>
<sequence>MKIGTKILLTALSAVIVTALASFITVRILAAKNRVDAIRDGMSTILHQAEQVASTMDAMYRAEVFDLKKLVQQAQKQTGGLSLKEGYRKTDLYEIVPIVITWKSIRNAAERSGYDFVIASMPGQEARNPANDVGKNYPEVFNAFAAKNEEYFAYDSSRKEVLLAHPVRLARSCLDCHGSPKGNPGGMDILGFPMEGMKEGDIRGAFILKTKIGNDPVVAETSWMMALVSSGVFVLVAGLFWGFNRNYINKPLGRAIEHLSASAGHVTSASAQISNSSQSLAEGANEQAAALEETSAALEEMASMTQKNSESADQAKELAARTRLAANTGAKDMESMREAMIAIKTSSREISKIVSAIDEIAFQTNILALNAAVEAARAGETGAGFAVVADEVRRLALRSAEAARETSLKIDDSVTKSEHGAAISDKVASSLQQIVELARQVDSLVAEIAVSSNEQRQGISQVNSAVAQMDRVTQSNAAGAEEFASASSGLAGQATELLRLVTELSLSITGTADDGNPEA</sequence>
<gene>
    <name evidence="7" type="ORF">AW736_16445</name>
</gene>
<dbReference type="PROSITE" id="PS50111">
    <property type="entry name" value="CHEMOTAXIS_TRANSDUC_2"/>
    <property type="match status" value="1"/>
</dbReference>
<comment type="caution">
    <text evidence="7">The sequence shown here is derived from an EMBL/GenBank/DDBJ whole genome shotgun (WGS) entry which is preliminary data.</text>
</comment>
<dbReference type="SMART" id="SM00283">
    <property type="entry name" value="MA"/>
    <property type="match status" value="1"/>
</dbReference>
<name>A0A178IF63_9BACT</name>
<dbReference type="AlphaFoldDB" id="A0A178IF63"/>
<dbReference type="InterPro" id="IPR021796">
    <property type="entry name" value="Tll0287-like_dom"/>
</dbReference>
<dbReference type="Proteomes" id="UP000078486">
    <property type="component" value="Unassembled WGS sequence"/>
</dbReference>
<dbReference type="SUPFAM" id="SSF58104">
    <property type="entry name" value="Methyl-accepting chemotaxis protein (MCP) signaling domain"/>
    <property type="match status" value="1"/>
</dbReference>
<dbReference type="STRING" id="1184151.AW736_16445"/>
<evidence type="ECO:0000256" key="2">
    <source>
        <dbReference type="ARBA" id="ARBA00029447"/>
    </source>
</evidence>
<dbReference type="PANTHER" id="PTHR43531:SF11">
    <property type="entry name" value="METHYL-ACCEPTING CHEMOTAXIS PROTEIN 3"/>
    <property type="match status" value="1"/>
</dbReference>
<accession>A0A178IF63</accession>
<evidence type="ECO:0000313" key="7">
    <source>
        <dbReference type="EMBL" id="OAM88652.1"/>
    </source>
</evidence>
<evidence type="ECO:0000256" key="5">
    <source>
        <dbReference type="SAM" id="Phobius"/>
    </source>
</evidence>
<feature type="domain" description="Methyl-accepting transducer" evidence="6">
    <location>
        <begin position="262"/>
        <end position="491"/>
    </location>
</feature>
<dbReference type="InterPro" id="IPR004090">
    <property type="entry name" value="Chemotax_Me-accpt_rcpt"/>
</dbReference>
<keyword evidence="5" id="KW-0472">Membrane</keyword>
<organism evidence="7 8">
    <name type="scientific">Termitidicoccus mucosus</name>
    <dbReference type="NCBI Taxonomy" id="1184151"/>
    <lineage>
        <taxon>Bacteria</taxon>
        <taxon>Pseudomonadati</taxon>
        <taxon>Verrucomicrobiota</taxon>
        <taxon>Opitutia</taxon>
        <taxon>Opitutales</taxon>
        <taxon>Opitutaceae</taxon>
        <taxon>Termitidicoccus</taxon>
    </lineage>
</organism>
<feature type="transmembrane region" description="Helical" evidence="5">
    <location>
        <begin position="223"/>
        <end position="243"/>
    </location>
</feature>
<dbReference type="GO" id="GO:0004888">
    <property type="term" value="F:transmembrane signaling receptor activity"/>
    <property type="evidence" value="ECO:0007669"/>
    <property type="project" value="InterPro"/>
</dbReference>
<keyword evidence="5" id="KW-1133">Transmembrane helix</keyword>
<feature type="coiled-coil region" evidence="4">
    <location>
        <begin position="281"/>
        <end position="308"/>
    </location>
</feature>
<evidence type="ECO:0000256" key="4">
    <source>
        <dbReference type="SAM" id="Coils"/>
    </source>
</evidence>
<dbReference type="EMBL" id="LRRQ01000126">
    <property type="protein sequence ID" value="OAM88652.1"/>
    <property type="molecule type" value="Genomic_DNA"/>
</dbReference>
<dbReference type="GO" id="GO:0007165">
    <property type="term" value="P:signal transduction"/>
    <property type="evidence" value="ECO:0007669"/>
    <property type="project" value="UniProtKB-KW"/>
</dbReference>
<keyword evidence="5" id="KW-0812">Transmembrane</keyword>
<evidence type="ECO:0000256" key="1">
    <source>
        <dbReference type="ARBA" id="ARBA00022500"/>
    </source>
</evidence>
<dbReference type="RefSeq" id="WP_068771386.1">
    <property type="nucleotide sequence ID" value="NZ_CP109796.1"/>
</dbReference>
<dbReference type="Pfam" id="PF00015">
    <property type="entry name" value="MCPsignal"/>
    <property type="match status" value="1"/>
</dbReference>